<keyword evidence="5 8" id="KW-1133">Transmembrane helix</keyword>
<feature type="transmembrane region" description="Helical" evidence="8">
    <location>
        <begin position="111"/>
        <end position="132"/>
    </location>
</feature>
<feature type="transmembrane region" description="Helical" evidence="8">
    <location>
        <begin position="84"/>
        <end position="104"/>
    </location>
</feature>
<evidence type="ECO:0000256" key="4">
    <source>
        <dbReference type="ARBA" id="ARBA00022801"/>
    </source>
</evidence>
<evidence type="ECO:0000313" key="11">
    <source>
        <dbReference type="Proteomes" id="UP000598633"/>
    </source>
</evidence>
<feature type="transmembrane region" description="Helical" evidence="8">
    <location>
        <begin position="163"/>
        <end position="183"/>
    </location>
</feature>
<evidence type="ECO:0000256" key="2">
    <source>
        <dbReference type="ARBA" id="ARBA00009045"/>
    </source>
</evidence>
<feature type="region of interest" description="Disordered" evidence="7">
    <location>
        <begin position="1"/>
        <end position="24"/>
    </location>
</feature>
<sequence>MMNAPFQSRFDGPASPPSRPKRPRTPAVSVIIGLNVLVFLAWQAASYSPRLFAFMTENFLVSTLHLEHLRVWTLIMAAFSHNELWHLALNMFVLWSFGTVLEHLWGTRVFVLVYLAAAVVASVSHCALSSFIMGRDDIPALGASGAISGLLLAYALHFPRHRILLFGIVPVPALAGVLAFVGLDLWGLIAQGRGGGLPIGHGAHLGGALAGALIYFLYLRAAYPTPAVRQSRPPSGAASLTPDEAREFERIRIKIETTGPHTLTPKEQAFLDRLRERVLQATNPDSF</sequence>
<dbReference type="GO" id="GO:0016020">
    <property type="term" value="C:membrane"/>
    <property type="evidence" value="ECO:0007669"/>
    <property type="project" value="UniProtKB-SubCell"/>
</dbReference>
<evidence type="ECO:0000256" key="7">
    <source>
        <dbReference type="SAM" id="MobiDB-lite"/>
    </source>
</evidence>
<feature type="domain" description="Peptidase S54 rhomboid" evidence="9">
    <location>
        <begin position="70"/>
        <end position="220"/>
    </location>
</feature>
<evidence type="ECO:0000256" key="5">
    <source>
        <dbReference type="ARBA" id="ARBA00022989"/>
    </source>
</evidence>
<comment type="caution">
    <text evidence="10">The sequence shown here is derived from an EMBL/GenBank/DDBJ whole genome shotgun (WGS) entry which is preliminary data.</text>
</comment>
<comment type="similarity">
    <text evidence="2">Belongs to the peptidase S54 family.</text>
</comment>
<dbReference type="InterPro" id="IPR022764">
    <property type="entry name" value="Peptidase_S54_rhomboid_dom"/>
</dbReference>
<dbReference type="Proteomes" id="UP000598633">
    <property type="component" value="Unassembled WGS sequence"/>
</dbReference>
<dbReference type="GO" id="GO:0004252">
    <property type="term" value="F:serine-type endopeptidase activity"/>
    <property type="evidence" value="ECO:0007669"/>
    <property type="project" value="InterPro"/>
</dbReference>
<feature type="transmembrane region" description="Helical" evidence="8">
    <location>
        <begin position="203"/>
        <end position="223"/>
    </location>
</feature>
<gene>
    <name evidence="10" type="ORF">IFJ97_01075</name>
</gene>
<keyword evidence="10" id="KW-0645">Protease</keyword>
<dbReference type="AlphaFoldDB" id="A0A8J6Y5H9"/>
<keyword evidence="3 8" id="KW-0812">Transmembrane</keyword>
<feature type="transmembrane region" description="Helical" evidence="8">
    <location>
        <begin position="138"/>
        <end position="156"/>
    </location>
</feature>
<keyword evidence="6 8" id="KW-0472">Membrane</keyword>
<dbReference type="PANTHER" id="PTHR43731:SF14">
    <property type="entry name" value="PRESENILIN-ASSOCIATED RHOMBOID-LIKE PROTEIN, MITOCHONDRIAL"/>
    <property type="match status" value="1"/>
</dbReference>
<dbReference type="PANTHER" id="PTHR43731">
    <property type="entry name" value="RHOMBOID PROTEASE"/>
    <property type="match status" value="1"/>
</dbReference>
<comment type="subcellular location">
    <subcellularLocation>
        <location evidence="1">Membrane</location>
        <topology evidence="1">Multi-pass membrane protein</topology>
    </subcellularLocation>
</comment>
<feature type="transmembrane region" description="Helical" evidence="8">
    <location>
        <begin position="27"/>
        <end position="45"/>
    </location>
</feature>
<evidence type="ECO:0000256" key="1">
    <source>
        <dbReference type="ARBA" id="ARBA00004141"/>
    </source>
</evidence>
<keyword evidence="4" id="KW-0378">Hydrolase</keyword>
<dbReference type="Gene3D" id="1.20.1540.10">
    <property type="entry name" value="Rhomboid-like"/>
    <property type="match status" value="1"/>
</dbReference>
<name>A0A8J6Y5H9_9BACT</name>
<reference evidence="10 11" key="1">
    <citation type="submission" date="2020-08" db="EMBL/GenBank/DDBJ databases">
        <title>Acidobacteriota in marine sediments use diverse sulfur dissimilation pathways.</title>
        <authorList>
            <person name="Wasmund K."/>
        </authorList>
    </citation>
    <scope>NUCLEOTIDE SEQUENCE [LARGE SCALE GENOMIC DNA]</scope>
    <source>
        <strain evidence="10">MAG AM3-A</strain>
    </source>
</reference>
<dbReference type="InterPro" id="IPR035952">
    <property type="entry name" value="Rhomboid-like_sf"/>
</dbReference>
<evidence type="ECO:0000256" key="6">
    <source>
        <dbReference type="ARBA" id="ARBA00023136"/>
    </source>
</evidence>
<protein>
    <submittedName>
        <fullName evidence="10">Rhomboid family intramembrane serine protease</fullName>
    </submittedName>
</protein>
<dbReference type="GO" id="GO:0006508">
    <property type="term" value="P:proteolysis"/>
    <property type="evidence" value="ECO:0007669"/>
    <property type="project" value="UniProtKB-KW"/>
</dbReference>
<evidence type="ECO:0000259" key="9">
    <source>
        <dbReference type="Pfam" id="PF01694"/>
    </source>
</evidence>
<evidence type="ECO:0000313" key="10">
    <source>
        <dbReference type="EMBL" id="MBD3869934.1"/>
    </source>
</evidence>
<evidence type="ECO:0000256" key="3">
    <source>
        <dbReference type="ARBA" id="ARBA00022692"/>
    </source>
</evidence>
<organism evidence="10 11">
    <name type="scientific">Candidatus Sulfomarinibacter kjeldsenii</name>
    <dbReference type="NCBI Taxonomy" id="2885994"/>
    <lineage>
        <taxon>Bacteria</taxon>
        <taxon>Pseudomonadati</taxon>
        <taxon>Acidobacteriota</taxon>
        <taxon>Thermoanaerobaculia</taxon>
        <taxon>Thermoanaerobaculales</taxon>
        <taxon>Candidatus Sulfomarinibacteraceae</taxon>
        <taxon>Candidatus Sulfomarinibacter</taxon>
    </lineage>
</organism>
<accession>A0A8J6Y5H9</accession>
<proteinExistence type="inferred from homology"/>
<dbReference type="InterPro" id="IPR050925">
    <property type="entry name" value="Rhomboid_protease_S54"/>
</dbReference>
<evidence type="ECO:0000256" key="8">
    <source>
        <dbReference type="SAM" id="Phobius"/>
    </source>
</evidence>
<dbReference type="EMBL" id="JACXWA010000013">
    <property type="protein sequence ID" value="MBD3869934.1"/>
    <property type="molecule type" value="Genomic_DNA"/>
</dbReference>
<dbReference type="SUPFAM" id="SSF144091">
    <property type="entry name" value="Rhomboid-like"/>
    <property type="match status" value="1"/>
</dbReference>
<dbReference type="Pfam" id="PF01694">
    <property type="entry name" value="Rhomboid"/>
    <property type="match status" value="1"/>
</dbReference>